<evidence type="ECO:0000256" key="1">
    <source>
        <dbReference type="ARBA" id="ARBA00001941"/>
    </source>
</evidence>
<keyword evidence="8" id="KW-0378">Hydrolase</keyword>
<dbReference type="GO" id="GO:0004177">
    <property type="term" value="F:aminopeptidase activity"/>
    <property type="evidence" value="ECO:0007669"/>
    <property type="project" value="UniProtKB-KW"/>
</dbReference>
<dbReference type="InterPro" id="IPR000787">
    <property type="entry name" value="Peptidase_M29"/>
</dbReference>
<evidence type="ECO:0000256" key="8">
    <source>
        <dbReference type="ARBA" id="ARBA00022801"/>
    </source>
</evidence>
<evidence type="ECO:0000256" key="2">
    <source>
        <dbReference type="ARBA" id="ARBA00001946"/>
    </source>
</evidence>
<evidence type="ECO:0000256" key="9">
    <source>
        <dbReference type="ARBA" id="ARBA00023049"/>
    </source>
</evidence>
<proteinExistence type="inferred from homology"/>
<evidence type="ECO:0000256" key="3">
    <source>
        <dbReference type="ARBA" id="ARBA00001947"/>
    </source>
</evidence>
<comment type="cofactor">
    <cofactor evidence="1">
        <name>Co(2+)</name>
        <dbReference type="ChEBI" id="CHEBI:48828"/>
    </cofactor>
</comment>
<dbReference type="GO" id="GO:0046872">
    <property type="term" value="F:metal ion binding"/>
    <property type="evidence" value="ECO:0007669"/>
    <property type="project" value="UniProtKB-KW"/>
</dbReference>
<keyword evidence="9" id="KW-0482">Metalloprotease</keyword>
<dbReference type="Gene3D" id="3.40.1830.10">
    <property type="entry name" value="Thermophilic metalloprotease (M29)"/>
    <property type="match status" value="1"/>
</dbReference>
<dbReference type="RefSeq" id="WP_312031738.1">
    <property type="nucleotide sequence ID" value="NZ_CP051151.1"/>
</dbReference>
<protein>
    <submittedName>
        <fullName evidence="10">Aminopeptidase</fullName>
    </submittedName>
</protein>
<dbReference type="InterPro" id="IPR052170">
    <property type="entry name" value="M29_Exopeptidase"/>
</dbReference>
<dbReference type="SUPFAM" id="SSF144052">
    <property type="entry name" value="Thermophilic metalloprotease-like"/>
    <property type="match status" value="1"/>
</dbReference>
<gene>
    <name evidence="10" type="ORF">HF295_08460</name>
</gene>
<dbReference type="Pfam" id="PF02073">
    <property type="entry name" value="Peptidase_M29"/>
    <property type="match status" value="1"/>
</dbReference>
<dbReference type="InterPro" id="IPR035097">
    <property type="entry name" value="M29_N-terminal"/>
</dbReference>
<comment type="cofactor">
    <cofactor evidence="3">
        <name>Zn(2+)</name>
        <dbReference type="ChEBI" id="CHEBI:29105"/>
    </cofactor>
</comment>
<comment type="similarity">
    <text evidence="4">Belongs to the peptidase M29 family.</text>
</comment>
<evidence type="ECO:0000256" key="6">
    <source>
        <dbReference type="ARBA" id="ARBA00022670"/>
    </source>
</evidence>
<dbReference type="GO" id="GO:0006508">
    <property type="term" value="P:proteolysis"/>
    <property type="evidence" value="ECO:0007669"/>
    <property type="project" value="UniProtKB-KW"/>
</dbReference>
<keyword evidence="11" id="KW-1185">Reference proteome</keyword>
<evidence type="ECO:0000313" key="10">
    <source>
        <dbReference type="EMBL" id="QLY40885.1"/>
    </source>
</evidence>
<accession>A0A7L6N7D4</accession>
<comment type="cofactor">
    <cofactor evidence="2">
        <name>Mg(2+)</name>
        <dbReference type="ChEBI" id="CHEBI:18420"/>
    </cofactor>
</comment>
<evidence type="ECO:0000256" key="7">
    <source>
        <dbReference type="ARBA" id="ARBA00022723"/>
    </source>
</evidence>
<dbReference type="AlphaFoldDB" id="A0A7L6N7D4"/>
<name>A0A7L6N7D4_9MOLU</name>
<dbReference type="PANTHER" id="PTHR34448:SF3">
    <property type="entry name" value="AMINOPEPTIDASE AMPS"/>
    <property type="match status" value="1"/>
</dbReference>
<keyword evidence="5 10" id="KW-0031">Aminopeptidase</keyword>
<evidence type="ECO:0000256" key="5">
    <source>
        <dbReference type="ARBA" id="ARBA00022438"/>
    </source>
</evidence>
<keyword evidence="7" id="KW-0479">Metal-binding</keyword>
<dbReference type="PRINTS" id="PR00919">
    <property type="entry name" value="THERMOPTASE"/>
</dbReference>
<dbReference type="Proteomes" id="UP000512167">
    <property type="component" value="Chromosome"/>
</dbReference>
<dbReference type="PANTHER" id="PTHR34448">
    <property type="entry name" value="AMINOPEPTIDASE"/>
    <property type="match status" value="1"/>
</dbReference>
<reference evidence="10 11" key="1">
    <citation type="submission" date="2020-04" db="EMBL/GenBank/DDBJ databases">
        <authorList>
            <person name="Zheng R.K."/>
            <person name="Sun C.M."/>
        </authorList>
    </citation>
    <scope>NUCLEOTIDE SEQUENCE [LARGE SCALE GENOMIC DNA]</scope>
    <source>
        <strain evidence="11">zrk29</strain>
    </source>
</reference>
<dbReference type="GO" id="GO:0008237">
    <property type="term" value="F:metallopeptidase activity"/>
    <property type="evidence" value="ECO:0007669"/>
    <property type="project" value="UniProtKB-KW"/>
</dbReference>
<organism evidence="10 11">
    <name type="scientific">Hujiaoplasma nucleasis</name>
    <dbReference type="NCBI Taxonomy" id="2725268"/>
    <lineage>
        <taxon>Bacteria</taxon>
        <taxon>Bacillati</taxon>
        <taxon>Mycoplasmatota</taxon>
        <taxon>Mollicutes</taxon>
        <taxon>Candidatus Izemoplasmatales</taxon>
        <taxon>Hujiaoplasmataceae</taxon>
        <taxon>Hujiaoplasma</taxon>
    </lineage>
</organism>
<evidence type="ECO:0000313" key="11">
    <source>
        <dbReference type="Proteomes" id="UP000512167"/>
    </source>
</evidence>
<evidence type="ECO:0000256" key="4">
    <source>
        <dbReference type="ARBA" id="ARBA00008236"/>
    </source>
</evidence>
<dbReference type="KEGG" id="tbk:HF295_08460"/>
<keyword evidence="6" id="KW-0645">Protease</keyword>
<dbReference type="EMBL" id="CP051151">
    <property type="protein sequence ID" value="QLY40885.1"/>
    <property type="molecule type" value="Genomic_DNA"/>
</dbReference>
<sequence>MPKEILIDKLANLSVQVGANVQKDQVVVVNASTETRDIARKVVEKAYQAGAKEVIVNWRDEYTGKMAVEYQSIESLENIPEYAISRYKYFVDNGACVISIVSPIPGLNKDLDPKKQQAQAIASSKALNFYREHMMGNRSQWTIIAASNPIWAKKVFPNLDEDQAVEALWDAIFKASRVSEDNDPVEEWLKHNSSLIKHNQILNDYQFKSLYFKNALGTDLKVDLVNNHVWSGGQEEGTNGVVFNPNIPTEENFTMPLKTGVNGKVVATKPLDYQGNLIEDFWLEFKDGKVVNYDAKEGKENLKNLIEFDEGSSYLGEVALISHNSPISQSNILFFNTLFDENASCHLALGRAYPMNIQGGTEMSKEELAKHGYNNSMAHVDFMFGSEDMDIVGESKDGKKVQIFKDGNFVI</sequence>